<dbReference type="InterPro" id="IPR036390">
    <property type="entry name" value="WH_DNA-bd_sf"/>
</dbReference>
<feature type="domain" description="HTH marR-type" evidence="4">
    <location>
        <begin position="1"/>
        <end position="129"/>
    </location>
</feature>
<dbReference type="Pfam" id="PF01047">
    <property type="entry name" value="MarR"/>
    <property type="match status" value="1"/>
</dbReference>
<name>A0ABW5QVZ7_9BACL</name>
<dbReference type="PRINTS" id="PR00598">
    <property type="entry name" value="HTHMARR"/>
</dbReference>
<evidence type="ECO:0000256" key="3">
    <source>
        <dbReference type="ARBA" id="ARBA00023163"/>
    </source>
</evidence>
<dbReference type="SMART" id="SM00347">
    <property type="entry name" value="HTH_MARR"/>
    <property type="match status" value="1"/>
</dbReference>
<dbReference type="PROSITE" id="PS50995">
    <property type="entry name" value="HTH_MARR_2"/>
    <property type="match status" value="1"/>
</dbReference>
<dbReference type="InterPro" id="IPR000835">
    <property type="entry name" value="HTH_MarR-typ"/>
</dbReference>
<comment type="caution">
    <text evidence="5">The sequence shown here is derived from an EMBL/GenBank/DDBJ whole genome shotgun (WGS) entry which is preliminary data.</text>
</comment>
<dbReference type="Proteomes" id="UP001597493">
    <property type="component" value="Unassembled WGS sequence"/>
</dbReference>
<evidence type="ECO:0000256" key="2">
    <source>
        <dbReference type="ARBA" id="ARBA00023125"/>
    </source>
</evidence>
<dbReference type="InterPro" id="IPR023187">
    <property type="entry name" value="Tscrpt_reg_MarR-type_CS"/>
</dbReference>
<keyword evidence="6" id="KW-1185">Reference proteome</keyword>
<dbReference type="Gene3D" id="1.10.10.10">
    <property type="entry name" value="Winged helix-like DNA-binding domain superfamily/Winged helix DNA-binding domain"/>
    <property type="match status" value="1"/>
</dbReference>
<dbReference type="RefSeq" id="WP_379272119.1">
    <property type="nucleotide sequence ID" value="NZ_JBHUGT010000033.1"/>
</dbReference>
<sequence length="135" mass="15111">MVVLSKAYKTIMDLAMRDMKRYGFSSSEFAVLELLYHKGRIPLQQIGSKVLITSGSITYNVDKLETKGYLKRVPCENDRRVTYAEMTETGKRLFDDIFPLHAEAITSAMSGLTSEEKATAVELLKKLGLQAAQKA</sequence>
<keyword evidence="2" id="KW-0238">DNA-binding</keyword>
<dbReference type="EMBL" id="JBHUMY010000008">
    <property type="protein sequence ID" value="MFD2660509.1"/>
    <property type="molecule type" value="Genomic_DNA"/>
</dbReference>
<gene>
    <name evidence="5" type="ORF">ACFSW5_09570</name>
</gene>
<dbReference type="InterPro" id="IPR036388">
    <property type="entry name" value="WH-like_DNA-bd_sf"/>
</dbReference>
<evidence type="ECO:0000259" key="4">
    <source>
        <dbReference type="PROSITE" id="PS50995"/>
    </source>
</evidence>
<accession>A0ABW5QVZ7</accession>
<keyword evidence="3" id="KW-0804">Transcription</keyword>
<dbReference type="PANTHER" id="PTHR42756">
    <property type="entry name" value="TRANSCRIPTIONAL REGULATOR, MARR"/>
    <property type="match status" value="1"/>
</dbReference>
<protein>
    <submittedName>
        <fullName evidence="5">MarR family winged helix-turn-helix transcriptional regulator</fullName>
    </submittedName>
</protein>
<dbReference type="PANTHER" id="PTHR42756:SF1">
    <property type="entry name" value="TRANSCRIPTIONAL REPRESSOR OF EMRAB OPERON"/>
    <property type="match status" value="1"/>
</dbReference>
<evidence type="ECO:0000256" key="1">
    <source>
        <dbReference type="ARBA" id="ARBA00023015"/>
    </source>
</evidence>
<evidence type="ECO:0000313" key="6">
    <source>
        <dbReference type="Proteomes" id="UP001597493"/>
    </source>
</evidence>
<dbReference type="SUPFAM" id="SSF46785">
    <property type="entry name" value="Winged helix' DNA-binding domain"/>
    <property type="match status" value="1"/>
</dbReference>
<organism evidence="5 6">
    <name type="scientific">Paenibacillus thailandensis</name>
    <dbReference type="NCBI Taxonomy" id="393250"/>
    <lineage>
        <taxon>Bacteria</taxon>
        <taxon>Bacillati</taxon>
        <taxon>Bacillota</taxon>
        <taxon>Bacilli</taxon>
        <taxon>Bacillales</taxon>
        <taxon>Paenibacillaceae</taxon>
        <taxon>Paenibacillus</taxon>
    </lineage>
</organism>
<keyword evidence="1" id="KW-0805">Transcription regulation</keyword>
<dbReference type="PROSITE" id="PS01117">
    <property type="entry name" value="HTH_MARR_1"/>
    <property type="match status" value="1"/>
</dbReference>
<evidence type="ECO:0000313" key="5">
    <source>
        <dbReference type="EMBL" id="MFD2660509.1"/>
    </source>
</evidence>
<proteinExistence type="predicted"/>
<reference evidence="6" key="1">
    <citation type="journal article" date="2019" name="Int. J. Syst. Evol. Microbiol.">
        <title>The Global Catalogue of Microorganisms (GCM) 10K type strain sequencing project: providing services to taxonomists for standard genome sequencing and annotation.</title>
        <authorList>
            <consortium name="The Broad Institute Genomics Platform"/>
            <consortium name="The Broad Institute Genome Sequencing Center for Infectious Disease"/>
            <person name="Wu L."/>
            <person name="Ma J."/>
        </authorList>
    </citation>
    <scope>NUCLEOTIDE SEQUENCE [LARGE SCALE GENOMIC DNA]</scope>
    <source>
        <strain evidence="6">TISTR 1827</strain>
    </source>
</reference>